<dbReference type="AlphaFoldDB" id="A0AAN7Q7H7"/>
<keyword evidence="4" id="KW-1185">Reference proteome</keyword>
<comment type="caution">
    <text evidence="3">The sequence shown here is derived from an EMBL/GenBank/DDBJ whole genome shotgun (WGS) entry which is preliminary data.</text>
</comment>
<dbReference type="Proteomes" id="UP001353858">
    <property type="component" value="Unassembled WGS sequence"/>
</dbReference>
<gene>
    <name evidence="3" type="ORF">RN001_000873</name>
</gene>
<feature type="chain" id="PRO_5042961877" evidence="2">
    <location>
        <begin position="21"/>
        <end position="187"/>
    </location>
</feature>
<organism evidence="3 4">
    <name type="scientific">Aquatica leii</name>
    <dbReference type="NCBI Taxonomy" id="1421715"/>
    <lineage>
        <taxon>Eukaryota</taxon>
        <taxon>Metazoa</taxon>
        <taxon>Ecdysozoa</taxon>
        <taxon>Arthropoda</taxon>
        <taxon>Hexapoda</taxon>
        <taxon>Insecta</taxon>
        <taxon>Pterygota</taxon>
        <taxon>Neoptera</taxon>
        <taxon>Endopterygota</taxon>
        <taxon>Coleoptera</taxon>
        <taxon>Polyphaga</taxon>
        <taxon>Elateriformia</taxon>
        <taxon>Elateroidea</taxon>
        <taxon>Lampyridae</taxon>
        <taxon>Luciolinae</taxon>
        <taxon>Aquatica</taxon>
    </lineage>
</organism>
<dbReference type="InterPro" id="IPR036846">
    <property type="entry name" value="GM2-AP_sf"/>
</dbReference>
<dbReference type="EMBL" id="JARPUR010000001">
    <property type="protein sequence ID" value="KAK4884602.1"/>
    <property type="molecule type" value="Genomic_DNA"/>
</dbReference>
<name>A0AAN7Q7H7_9COLE</name>
<dbReference type="Gene3D" id="2.70.220.10">
    <property type="entry name" value="Ganglioside GM2 activator"/>
    <property type="match status" value="1"/>
</dbReference>
<proteinExistence type="predicted"/>
<feature type="signal peptide" evidence="2">
    <location>
        <begin position="1"/>
        <end position="20"/>
    </location>
</feature>
<protein>
    <submittedName>
        <fullName evidence="3">Uncharacterized protein</fullName>
    </submittedName>
</protein>
<accession>A0AAN7Q7H7</accession>
<sequence>MTSTWLILFMCITSINLALSKTISDVLFTKSLKIDQFLGRCPGYNNLVVYLQDIRYAPSKNNEITISAKIVATRDLLPQLKLVLKLDRCRVREDLDSCEPYQDVNRNNLCELQKARNQPWTPFFNHMEPNLPCPLKNGTYLNNNSTFDSTPLMALPIQGWYWKVKALVYESVSSNLVMCLYVAGYVQ</sequence>
<dbReference type="SUPFAM" id="SSF63707">
    <property type="entry name" value="Ganglioside M2 (gm2) activator"/>
    <property type="match status" value="1"/>
</dbReference>
<evidence type="ECO:0000256" key="1">
    <source>
        <dbReference type="ARBA" id="ARBA00022729"/>
    </source>
</evidence>
<evidence type="ECO:0000256" key="2">
    <source>
        <dbReference type="SAM" id="SignalP"/>
    </source>
</evidence>
<reference evidence="4" key="1">
    <citation type="submission" date="2023-01" db="EMBL/GenBank/DDBJ databases">
        <title>Key to firefly adult light organ development and bioluminescence: homeobox transcription factors regulate luciferase expression and transportation to peroxisome.</title>
        <authorList>
            <person name="Fu X."/>
        </authorList>
    </citation>
    <scope>NUCLEOTIDE SEQUENCE [LARGE SCALE GENOMIC DNA]</scope>
</reference>
<evidence type="ECO:0000313" key="4">
    <source>
        <dbReference type="Proteomes" id="UP001353858"/>
    </source>
</evidence>
<evidence type="ECO:0000313" key="3">
    <source>
        <dbReference type="EMBL" id="KAK4884602.1"/>
    </source>
</evidence>
<keyword evidence="1 2" id="KW-0732">Signal</keyword>